<proteinExistence type="predicted"/>
<dbReference type="EMBL" id="UZAH01026377">
    <property type="protein sequence ID" value="VDO79728.1"/>
    <property type="molecule type" value="Genomic_DNA"/>
</dbReference>
<reference evidence="2 3" key="1">
    <citation type="submission" date="2018-11" db="EMBL/GenBank/DDBJ databases">
        <authorList>
            <consortium name="Pathogen Informatics"/>
        </authorList>
    </citation>
    <scope>NUCLEOTIDE SEQUENCE [LARGE SCALE GENOMIC DNA]</scope>
</reference>
<dbReference type="AlphaFoldDB" id="A0A183FNU6"/>
<evidence type="ECO:0000313" key="2">
    <source>
        <dbReference type="EMBL" id="VDO79728.1"/>
    </source>
</evidence>
<sequence length="127" mass="14676">MEYEWRQVGKLVNNEKVYLQEITKKLLGAMITKKLLGAMDQKMLTIALHKHSRESGENSPDHARIDNKNSRDNVKQQEDSEPKKPDPMKTTEGTRPLTGEEYLEWLINENSGPCEECDRREDDSSDD</sequence>
<dbReference type="WBParaSite" id="HPBE_0000921601-mRNA-1">
    <property type="protein sequence ID" value="HPBE_0000921601-mRNA-1"/>
    <property type="gene ID" value="HPBE_0000921601"/>
</dbReference>
<feature type="region of interest" description="Disordered" evidence="1">
    <location>
        <begin position="49"/>
        <end position="102"/>
    </location>
</feature>
<name>A0A183FNU6_HELPZ</name>
<organism evidence="3 4">
    <name type="scientific">Heligmosomoides polygyrus</name>
    <name type="common">Parasitic roundworm</name>
    <dbReference type="NCBI Taxonomy" id="6339"/>
    <lineage>
        <taxon>Eukaryota</taxon>
        <taxon>Metazoa</taxon>
        <taxon>Ecdysozoa</taxon>
        <taxon>Nematoda</taxon>
        <taxon>Chromadorea</taxon>
        <taxon>Rhabditida</taxon>
        <taxon>Rhabditina</taxon>
        <taxon>Rhabditomorpha</taxon>
        <taxon>Strongyloidea</taxon>
        <taxon>Heligmosomidae</taxon>
        <taxon>Heligmosomoides</taxon>
    </lineage>
</organism>
<accession>A0A3P8BT88</accession>
<accession>A0A183FNU6</accession>
<protein>
    <submittedName>
        <fullName evidence="2 4">Uncharacterized protein</fullName>
    </submittedName>
</protein>
<evidence type="ECO:0000313" key="3">
    <source>
        <dbReference type="Proteomes" id="UP000050761"/>
    </source>
</evidence>
<evidence type="ECO:0000256" key="1">
    <source>
        <dbReference type="SAM" id="MobiDB-lite"/>
    </source>
</evidence>
<dbReference type="Proteomes" id="UP000050761">
    <property type="component" value="Unassembled WGS sequence"/>
</dbReference>
<feature type="compositionally biased region" description="Basic and acidic residues" evidence="1">
    <location>
        <begin position="53"/>
        <end position="89"/>
    </location>
</feature>
<keyword evidence="3" id="KW-1185">Reference proteome</keyword>
<reference evidence="4" key="2">
    <citation type="submission" date="2019-09" db="UniProtKB">
        <authorList>
            <consortium name="WormBaseParasite"/>
        </authorList>
    </citation>
    <scope>IDENTIFICATION</scope>
</reference>
<feature type="compositionally biased region" description="Basic and acidic residues" evidence="1">
    <location>
        <begin position="116"/>
        <end position="127"/>
    </location>
</feature>
<evidence type="ECO:0000313" key="4">
    <source>
        <dbReference type="WBParaSite" id="HPBE_0000921601-mRNA-1"/>
    </source>
</evidence>
<gene>
    <name evidence="2" type="ORF">HPBE_LOCUS9217</name>
</gene>
<feature type="region of interest" description="Disordered" evidence="1">
    <location>
        <begin position="108"/>
        <end position="127"/>
    </location>
</feature>